<dbReference type="EMBL" id="JXLU01000095">
    <property type="protein sequence ID" value="KIO72491.1"/>
    <property type="molecule type" value="Genomic_DNA"/>
</dbReference>
<reference evidence="1 2" key="1">
    <citation type="submission" date="2015-01" db="EMBL/GenBank/DDBJ databases">
        <title>Draft Genome Sequences of Four Bacillus thermoamylovorans Strains, Isolated From Food Products.</title>
        <authorList>
            <person name="Krawcyk A.O."/>
            <person name="Berendsen E.M."/>
            <person name="Eijlander R.T."/>
            <person name="de Jong A."/>
            <person name="Wells-Bennik M."/>
            <person name="Kuipers O.P."/>
        </authorList>
    </citation>
    <scope>NUCLEOTIDE SEQUENCE [LARGE SCALE GENOMIC DNA]</scope>
    <source>
        <strain evidence="1 2">B4167</strain>
    </source>
</reference>
<name>A0A0D0GDT6_9BACI</name>
<sequence length="37" mass="4219">MLNVLLIFASIIKYKNRNLLYDKKNSSANLATYKSIG</sequence>
<protein>
    <submittedName>
        <fullName evidence="1">Uncharacterized protein</fullName>
    </submittedName>
</protein>
<dbReference type="AlphaFoldDB" id="A0A0D0GDT6"/>
<dbReference type="Proteomes" id="UP000032076">
    <property type="component" value="Unassembled WGS sequence"/>
</dbReference>
<evidence type="ECO:0000313" key="2">
    <source>
        <dbReference type="Proteomes" id="UP000032076"/>
    </source>
</evidence>
<proteinExistence type="predicted"/>
<evidence type="ECO:0000313" key="1">
    <source>
        <dbReference type="EMBL" id="KIO72491.1"/>
    </source>
</evidence>
<accession>A0A0D0GDT6</accession>
<organism evidence="1 2">
    <name type="scientific">Caldibacillus thermoamylovorans</name>
    <dbReference type="NCBI Taxonomy" id="35841"/>
    <lineage>
        <taxon>Bacteria</taxon>
        <taxon>Bacillati</taxon>
        <taxon>Bacillota</taxon>
        <taxon>Bacilli</taxon>
        <taxon>Bacillales</taxon>
        <taxon>Bacillaceae</taxon>
        <taxon>Caldibacillus</taxon>
    </lineage>
</organism>
<gene>
    <name evidence="1" type="ORF">B4167_1181</name>
</gene>
<comment type="caution">
    <text evidence="1">The sequence shown here is derived from an EMBL/GenBank/DDBJ whole genome shotgun (WGS) entry which is preliminary data.</text>
</comment>